<feature type="transmembrane region" description="Helical" evidence="7">
    <location>
        <begin position="296"/>
        <end position="318"/>
    </location>
</feature>
<feature type="transmembrane region" description="Helical" evidence="7">
    <location>
        <begin position="339"/>
        <end position="357"/>
    </location>
</feature>
<dbReference type="Pfam" id="PF07690">
    <property type="entry name" value="MFS_1"/>
    <property type="match status" value="1"/>
</dbReference>
<dbReference type="PANTHER" id="PTHR23505">
    <property type="entry name" value="SPINSTER"/>
    <property type="match status" value="1"/>
</dbReference>
<comment type="subcellular location">
    <subcellularLocation>
        <location evidence="1">Membrane</location>
        <topology evidence="1">Multi-pass membrane protein</topology>
    </subcellularLocation>
</comment>
<feature type="transmembrane region" description="Helical" evidence="7">
    <location>
        <begin position="457"/>
        <end position="476"/>
    </location>
</feature>
<reference evidence="9" key="2">
    <citation type="submission" date="2019-06" db="EMBL/GenBank/DDBJ databases">
        <title>Genomics analysis of Aphanomyces spp. identifies a new class of oomycete effector associated with host adaptation.</title>
        <authorList>
            <person name="Gaulin E."/>
        </authorList>
    </citation>
    <scope>NUCLEOTIDE SEQUENCE</scope>
    <source>
        <strain evidence="9">CBS 578.67</strain>
    </source>
</reference>
<feature type="transmembrane region" description="Helical" evidence="7">
    <location>
        <begin position="83"/>
        <end position="104"/>
    </location>
</feature>
<evidence type="ECO:0000256" key="6">
    <source>
        <dbReference type="ARBA" id="ARBA00024338"/>
    </source>
</evidence>
<feature type="domain" description="Major facilitator superfamily (MFS) profile" evidence="8">
    <location>
        <begin position="11"/>
        <end position="478"/>
    </location>
</feature>
<dbReference type="EMBL" id="VJMH01000854">
    <property type="protein sequence ID" value="KAF0714167.1"/>
    <property type="molecule type" value="Genomic_DNA"/>
</dbReference>
<dbReference type="Gene3D" id="1.20.1250.20">
    <property type="entry name" value="MFS general substrate transporter like domains"/>
    <property type="match status" value="1"/>
</dbReference>
<evidence type="ECO:0000256" key="2">
    <source>
        <dbReference type="ARBA" id="ARBA00022448"/>
    </source>
</evidence>
<gene>
    <name evidence="10" type="primary">Aste57867_4011</name>
    <name evidence="9" type="ORF">As57867_004000</name>
    <name evidence="10" type="ORF">ASTE57867_4011</name>
</gene>
<dbReference type="InterPro" id="IPR044770">
    <property type="entry name" value="MFS_spinster-like"/>
</dbReference>
<keyword evidence="2" id="KW-0813">Transport</keyword>
<reference evidence="10 11" key="1">
    <citation type="submission" date="2019-03" db="EMBL/GenBank/DDBJ databases">
        <authorList>
            <person name="Gaulin E."/>
            <person name="Dumas B."/>
        </authorList>
    </citation>
    <scope>NUCLEOTIDE SEQUENCE [LARGE SCALE GENOMIC DNA]</scope>
    <source>
        <strain evidence="10">CBS 568.67</strain>
    </source>
</reference>
<feature type="transmembrane region" description="Helical" evidence="7">
    <location>
        <begin position="176"/>
        <end position="194"/>
    </location>
</feature>
<dbReference type="AlphaFoldDB" id="A0A485KC13"/>
<evidence type="ECO:0000256" key="7">
    <source>
        <dbReference type="SAM" id="Phobius"/>
    </source>
</evidence>
<sequence length="500" mass="53958">MGFKIKSVTAIFALLCVINMLNYIDRGIIPGAPVQFQAFIQEHHGVDRSHVSVYIGILVSAFIASYSIFICVFGYLSMTRKPFQLSAIGLFIWVFAIVLCGLAKPLKSFALLLVGRLLSGIGESSFQATTPPFIDEFAPPASRTVWLGIFYCGISVGTAVGYTYGAAMAAIWDVSFYILAVLMFPLAYACWQWIPLEFDYPLATAPAPCSTDLRHSWITSTSKAAAAALPNESIDMLSSPTTSPSFVSQVVSIIRDPVFLTATFGVAAFTFTLAGMGAFAPAILIGYGILSDSTASMGFGAIAVLAGLVGSPLGGWLIDRQCRGRDDDEAFRSYIAARQMLTCMTLGVVVAFVSLAFMDSSLVFLACLLVALTLMFTTQSATTLLVLYSVPKSKRGFAMGLNTLLLHLFGDVPSPIVLGALKDAWAPHCGSVWNAQGEEKLDPACNQDKTGLRNVLMFAYGWLSLAVLCWAVAFAVTRHRLQKQQRQDETMGEAHGYMEG</sequence>
<dbReference type="EMBL" id="CAADRA010000854">
    <property type="protein sequence ID" value="VFT81146.1"/>
    <property type="molecule type" value="Genomic_DNA"/>
</dbReference>
<evidence type="ECO:0000313" key="9">
    <source>
        <dbReference type="EMBL" id="KAF0714167.1"/>
    </source>
</evidence>
<evidence type="ECO:0000313" key="10">
    <source>
        <dbReference type="EMBL" id="VFT81146.1"/>
    </source>
</evidence>
<feature type="transmembrane region" description="Helical" evidence="7">
    <location>
        <begin position="271"/>
        <end position="290"/>
    </location>
</feature>
<feature type="transmembrane region" description="Helical" evidence="7">
    <location>
        <begin position="145"/>
        <end position="164"/>
    </location>
</feature>
<dbReference type="Proteomes" id="UP000332933">
    <property type="component" value="Unassembled WGS sequence"/>
</dbReference>
<name>A0A485KC13_9STRA</name>
<feature type="transmembrane region" description="Helical" evidence="7">
    <location>
        <begin position="52"/>
        <end position="76"/>
    </location>
</feature>
<dbReference type="SUPFAM" id="SSF103473">
    <property type="entry name" value="MFS general substrate transporter"/>
    <property type="match status" value="1"/>
</dbReference>
<evidence type="ECO:0000259" key="8">
    <source>
        <dbReference type="PROSITE" id="PS50850"/>
    </source>
</evidence>
<keyword evidence="4 7" id="KW-1133">Transmembrane helix</keyword>
<protein>
    <submittedName>
        <fullName evidence="10">Aste57867_4011 protein</fullName>
    </submittedName>
</protein>
<accession>A0A485KC13</accession>
<dbReference type="InterPro" id="IPR036259">
    <property type="entry name" value="MFS_trans_sf"/>
</dbReference>
<keyword evidence="11" id="KW-1185">Reference proteome</keyword>
<dbReference type="PROSITE" id="PS50850">
    <property type="entry name" value="MFS"/>
    <property type="match status" value="1"/>
</dbReference>
<proteinExistence type="inferred from homology"/>
<dbReference type="GO" id="GO:0022857">
    <property type="term" value="F:transmembrane transporter activity"/>
    <property type="evidence" value="ECO:0007669"/>
    <property type="project" value="InterPro"/>
</dbReference>
<evidence type="ECO:0000313" key="11">
    <source>
        <dbReference type="Proteomes" id="UP000332933"/>
    </source>
</evidence>
<dbReference type="InterPro" id="IPR020846">
    <property type="entry name" value="MFS_dom"/>
</dbReference>
<evidence type="ECO:0000256" key="1">
    <source>
        <dbReference type="ARBA" id="ARBA00004141"/>
    </source>
</evidence>
<keyword evidence="3 7" id="KW-0812">Transmembrane</keyword>
<feature type="transmembrane region" description="Helical" evidence="7">
    <location>
        <begin position="363"/>
        <end position="388"/>
    </location>
</feature>
<comment type="similarity">
    <text evidence="6">Belongs to the major facilitator superfamily. Spinster (TC 2.A.1.49) family.</text>
</comment>
<dbReference type="OrthoDB" id="64457at2759"/>
<evidence type="ECO:0000256" key="3">
    <source>
        <dbReference type="ARBA" id="ARBA00022692"/>
    </source>
</evidence>
<evidence type="ECO:0000256" key="4">
    <source>
        <dbReference type="ARBA" id="ARBA00022989"/>
    </source>
</evidence>
<organism evidence="10 11">
    <name type="scientific">Aphanomyces stellatus</name>
    <dbReference type="NCBI Taxonomy" id="120398"/>
    <lineage>
        <taxon>Eukaryota</taxon>
        <taxon>Sar</taxon>
        <taxon>Stramenopiles</taxon>
        <taxon>Oomycota</taxon>
        <taxon>Saprolegniomycetes</taxon>
        <taxon>Saprolegniales</taxon>
        <taxon>Verrucalvaceae</taxon>
        <taxon>Aphanomyces</taxon>
    </lineage>
</organism>
<dbReference type="GO" id="GO:0016020">
    <property type="term" value="C:membrane"/>
    <property type="evidence" value="ECO:0007669"/>
    <property type="project" value="UniProtKB-SubCell"/>
</dbReference>
<evidence type="ECO:0000256" key="5">
    <source>
        <dbReference type="ARBA" id="ARBA00023136"/>
    </source>
</evidence>
<keyword evidence="5 7" id="KW-0472">Membrane</keyword>
<dbReference type="PANTHER" id="PTHR23505:SF79">
    <property type="entry name" value="PROTEIN SPINSTER"/>
    <property type="match status" value="1"/>
</dbReference>
<dbReference type="InterPro" id="IPR011701">
    <property type="entry name" value="MFS"/>
</dbReference>